<dbReference type="AlphaFoldDB" id="A0A432MF64"/>
<dbReference type="OrthoDB" id="3343588at2"/>
<accession>A0A432MF64</accession>
<reference evidence="1 2" key="2">
    <citation type="submission" date="2019-01" db="EMBL/GenBank/DDBJ databases">
        <title>Tautonia sociabilis, a novel thermotolerant planctomycete of Isosphaeraceae family, isolated from a 4000 m deep subterranean habitat.</title>
        <authorList>
            <person name="Kovaleva O.L."/>
            <person name="Elcheninov A.G."/>
            <person name="Van Heerden E."/>
            <person name="Toshchakov S.V."/>
            <person name="Novikov A."/>
            <person name="Bonch-Osmolovskaya E.A."/>
            <person name="Kublanov I.V."/>
        </authorList>
    </citation>
    <scope>NUCLEOTIDE SEQUENCE [LARGE SCALE GENOMIC DNA]</scope>
    <source>
        <strain evidence="1 2">GM2012</strain>
    </source>
</reference>
<proteinExistence type="predicted"/>
<comment type="caution">
    <text evidence="1">The sequence shown here is derived from an EMBL/GenBank/DDBJ whole genome shotgun (WGS) entry which is preliminary data.</text>
</comment>
<name>A0A432MF64_9BACT</name>
<protein>
    <submittedName>
        <fullName evidence="1">Uncharacterized protein</fullName>
    </submittedName>
</protein>
<evidence type="ECO:0000313" key="1">
    <source>
        <dbReference type="EMBL" id="RUL84608.1"/>
    </source>
</evidence>
<reference evidence="1 2" key="1">
    <citation type="submission" date="2018-12" db="EMBL/GenBank/DDBJ databases">
        <authorList>
            <person name="Toschakov S.V."/>
        </authorList>
    </citation>
    <scope>NUCLEOTIDE SEQUENCE [LARGE SCALE GENOMIC DNA]</scope>
    <source>
        <strain evidence="1 2">GM2012</strain>
    </source>
</reference>
<keyword evidence="2" id="KW-1185">Reference proteome</keyword>
<organism evidence="1 2">
    <name type="scientific">Tautonia sociabilis</name>
    <dbReference type="NCBI Taxonomy" id="2080755"/>
    <lineage>
        <taxon>Bacteria</taxon>
        <taxon>Pseudomonadati</taxon>
        <taxon>Planctomycetota</taxon>
        <taxon>Planctomycetia</taxon>
        <taxon>Isosphaerales</taxon>
        <taxon>Isosphaeraceae</taxon>
        <taxon>Tautonia</taxon>
    </lineage>
</organism>
<dbReference type="RefSeq" id="WP_126727281.1">
    <property type="nucleotide sequence ID" value="NZ_RYZH01000048.1"/>
</dbReference>
<sequence length="92" mass="10554">MNQETRKSPAKETLPEAVAEAIEEILWHYWEAEHENFIADEPGPEEPHIFRHLVTVDGWFYGHGASAEQIIAEFTDDEFRAAAKARARSFRG</sequence>
<evidence type="ECO:0000313" key="2">
    <source>
        <dbReference type="Proteomes" id="UP000280296"/>
    </source>
</evidence>
<gene>
    <name evidence="1" type="ORF">TsocGM_20240</name>
</gene>
<dbReference type="EMBL" id="RYZH01000048">
    <property type="protein sequence ID" value="RUL84608.1"/>
    <property type="molecule type" value="Genomic_DNA"/>
</dbReference>
<dbReference type="Proteomes" id="UP000280296">
    <property type="component" value="Unassembled WGS sequence"/>
</dbReference>